<dbReference type="Proteomes" id="UP000824242">
    <property type="component" value="Unassembled WGS sequence"/>
</dbReference>
<comment type="caution">
    <text evidence="4">The sequence shown here is derived from an EMBL/GenBank/DDBJ whole genome shotgun (WGS) entry which is preliminary data.</text>
</comment>
<organism evidence="4 5">
    <name type="scientific">Candidatus Caccousia avicola</name>
    <dbReference type="NCBI Taxonomy" id="2840721"/>
    <lineage>
        <taxon>Bacteria</taxon>
        <taxon>Bacillati</taxon>
        <taxon>Bacillota</taxon>
        <taxon>Clostridia</taxon>
        <taxon>Eubacteriales</taxon>
        <taxon>Oscillospiraceae</taxon>
        <taxon>Oscillospiraceae incertae sedis</taxon>
        <taxon>Candidatus Caccousia</taxon>
    </lineage>
</organism>
<evidence type="ECO:0000313" key="5">
    <source>
        <dbReference type="Proteomes" id="UP000824242"/>
    </source>
</evidence>
<reference evidence="4" key="2">
    <citation type="journal article" date="2021" name="PeerJ">
        <title>Extensive microbial diversity within the chicken gut microbiome revealed by metagenomics and culture.</title>
        <authorList>
            <person name="Gilroy R."/>
            <person name="Ravi A."/>
            <person name="Getino M."/>
            <person name="Pursley I."/>
            <person name="Horton D.L."/>
            <person name="Alikhan N.F."/>
            <person name="Baker D."/>
            <person name="Gharbi K."/>
            <person name="Hall N."/>
            <person name="Watson M."/>
            <person name="Adriaenssens E.M."/>
            <person name="Foster-Nyarko E."/>
            <person name="Jarju S."/>
            <person name="Secka A."/>
            <person name="Antonio M."/>
            <person name="Oren A."/>
            <person name="Chaudhuri R.R."/>
            <person name="La Ragione R."/>
            <person name="Hildebrand F."/>
            <person name="Pallen M.J."/>
        </authorList>
    </citation>
    <scope>NUCLEOTIDE SEQUENCE</scope>
    <source>
        <strain evidence="4">ChiSxjej1B13-7958</strain>
    </source>
</reference>
<dbReference type="InterPro" id="IPR011854">
    <property type="entry name" value="HypE"/>
</dbReference>
<dbReference type="Gene3D" id="3.30.1330.10">
    <property type="entry name" value="PurM-like, N-terminal domain"/>
    <property type="match status" value="1"/>
</dbReference>
<dbReference type="Pfam" id="PF02769">
    <property type="entry name" value="AIRS_C"/>
    <property type="match status" value="1"/>
</dbReference>
<dbReference type="InterPro" id="IPR016188">
    <property type="entry name" value="PurM-like_N"/>
</dbReference>
<name>A0A9D1AP64_9FIRM</name>
<dbReference type="InterPro" id="IPR010918">
    <property type="entry name" value="PurM-like_C_dom"/>
</dbReference>
<dbReference type="CDD" id="cd02197">
    <property type="entry name" value="HypE"/>
    <property type="match status" value="1"/>
</dbReference>
<dbReference type="EMBL" id="DVGZ01000112">
    <property type="protein sequence ID" value="HIR48064.1"/>
    <property type="molecule type" value="Genomic_DNA"/>
</dbReference>
<evidence type="ECO:0000313" key="4">
    <source>
        <dbReference type="EMBL" id="HIR48064.1"/>
    </source>
</evidence>
<dbReference type="InterPro" id="IPR036921">
    <property type="entry name" value="PurM-like_N_sf"/>
</dbReference>
<evidence type="ECO:0000259" key="3">
    <source>
        <dbReference type="Pfam" id="PF02769"/>
    </source>
</evidence>
<gene>
    <name evidence="4" type="primary">hypE</name>
    <name evidence="4" type="ORF">IAB89_10515</name>
</gene>
<dbReference type="SUPFAM" id="SSF55326">
    <property type="entry name" value="PurM N-terminal domain-like"/>
    <property type="match status" value="1"/>
</dbReference>
<reference evidence="4" key="1">
    <citation type="submission" date="2020-10" db="EMBL/GenBank/DDBJ databases">
        <authorList>
            <person name="Gilroy R."/>
        </authorList>
    </citation>
    <scope>NUCLEOTIDE SEQUENCE</scope>
    <source>
        <strain evidence="4">ChiSxjej1B13-7958</strain>
    </source>
</reference>
<dbReference type="GO" id="GO:0051604">
    <property type="term" value="P:protein maturation"/>
    <property type="evidence" value="ECO:0007669"/>
    <property type="project" value="TreeGrafter"/>
</dbReference>
<dbReference type="PANTHER" id="PTHR30303:SF0">
    <property type="entry name" value="CARBAMOYL DEHYDRATASE HYPE"/>
    <property type="match status" value="1"/>
</dbReference>
<evidence type="ECO:0000259" key="2">
    <source>
        <dbReference type="Pfam" id="PF00586"/>
    </source>
</evidence>
<accession>A0A9D1AP64</accession>
<dbReference type="Gene3D" id="3.90.650.10">
    <property type="entry name" value="PurM-like C-terminal domain"/>
    <property type="match status" value="1"/>
</dbReference>
<dbReference type="AlphaFoldDB" id="A0A9D1AP64"/>
<dbReference type="PIRSF" id="PIRSF005644">
    <property type="entry name" value="Hdrgns_mtr_HypE"/>
    <property type="match status" value="1"/>
</dbReference>
<dbReference type="NCBIfam" id="TIGR02124">
    <property type="entry name" value="hypE"/>
    <property type="match status" value="1"/>
</dbReference>
<dbReference type="InterPro" id="IPR036676">
    <property type="entry name" value="PurM-like_C_sf"/>
</dbReference>
<protein>
    <submittedName>
        <fullName evidence="4">Hydrogenase expression/formation protein HypE</fullName>
    </submittedName>
</protein>
<comment type="similarity">
    <text evidence="1">Belongs to the HypE family.</text>
</comment>
<proteinExistence type="inferred from homology"/>
<dbReference type="SUPFAM" id="SSF56042">
    <property type="entry name" value="PurM C-terminal domain-like"/>
    <property type="match status" value="1"/>
</dbReference>
<feature type="domain" description="PurM-like N-terminal" evidence="2">
    <location>
        <begin position="38"/>
        <end position="148"/>
    </location>
</feature>
<sequence>MEERITLDYGSGGLRTAELIDRLLVPAFQNDALAALGDGAVLHNAGSPLVFSTDSFVVTPWRFPGGDIGKLAVCGTVNDVCMAGGEPRYLSLSFLIEEGFLLRDLEEIVRSIAEEAKRAGVSIVTGDTKVVEHGKGDGIYLNTSGIGFLRAPGLSRDAIRPGDVVLVSGSVGCHGAAVLMARGDLPCEGELLSDCRPLHELSAAILRTGGVRILRDPTRGGVATTLNEFVERSPLCIELDEDVIPVDPPVEAACDLLGLDPLYSACEGRLLAVVDPTLADQALDALRAVEGGEGAARIGQVTENRPGCVVLHTALGGSRILSKLTGAQLPRIC</sequence>
<dbReference type="PANTHER" id="PTHR30303">
    <property type="entry name" value="HYDROGENASE ISOENZYMES FORMATION PROTEIN HYPE"/>
    <property type="match status" value="1"/>
</dbReference>
<feature type="domain" description="PurM-like C-terminal" evidence="3">
    <location>
        <begin position="160"/>
        <end position="305"/>
    </location>
</feature>
<dbReference type="Pfam" id="PF00586">
    <property type="entry name" value="AIRS"/>
    <property type="match status" value="1"/>
</dbReference>
<evidence type="ECO:0000256" key="1">
    <source>
        <dbReference type="ARBA" id="ARBA00006243"/>
    </source>
</evidence>